<reference evidence="2 3" key="1">
    <citation type="submission" date="2020-05" db="EMBL/GenBank/DDBJ databases">
        <title>Mucilaginibacter mali sp. nov.</title>
        <authorList>
            <person name="Kim H.S."/>
            <person name="Lee K.C."/>
            <person name="Suh M.K."/>
            <person name="Kim J.-S."/>
            <person name="Han K.-I."/>
            <person name="Eom M.K."/>
            <person name="Shin Y.K."/>
            <person name="Lee J.-S."/>
        </authorList>
    </citation>
    <scope>NUCLEOTIDE SEQUENCE [LARGE SCALE GENOMIC DNA]</scope>
    <source>
        <strain evidence="2 3">G2-14</strain>
    </source>
</reference>
<feature type="compositionally biased region" description="Low complexity" evidence="1">
    <location>
        <begin position="159"/>
        <end position="175"/>
    </location>
</feature>
<accession>A0A7D4UNJ2</accession>
<gene>
    <name evidence="2" type="ORF">HQ865_20490</name>
</gene>
<organism evidence="2 3">
    <name type="scientific">Mucilaginibacter mali</name>
    <dbReference type="NCBI Taxonomy" id="2740462"/>
    <lineage>
        <taxon>Bacteria</taxon>
        <taxon>Pseudomonadati</taxon>
        <taxon>Bacteroidota</taxon>
        <taxon>Sphingobacteriia</taxon>
        <taxon>Sphingobacteriales</taxon>
        <taxon>Sphingobacteriaceae</taxon>
        <taxon>Mucilaginibacter</taxon>
    </lineage>
</organism>
<feature type="compositionally biased region" description="Basic and acidic residues" evidence="1">
    <location>
        <begin position="190"/>
        <end position="200"/>
    </location>
</feature>
<dbReference type="EMBL" id="CP054139">
    <property type="protein sequence ID" value="QKJ32041.1"/>
    <property type="molecule type" value="Genomic_DNA"/>
</dbReference>
<evidence type="ECO:0000256" key="1">
    <source>
        <dbReference type="SAM" id="MobiDB-lite"/>
    </source>
</evidence>
<dbReference type="AlphaFoldDB" id="A0A7D4UNJ2"/>
<dbReference type="RefSeq" id="WP_173416693.1">
    <property type="nucleotide sequence ID" value="NZ_CP054139.1"/>
</dbReference>
<dbReference type="KEGG" id="mmab:HQ865_20490"/>
<evidence type="ECO:0000313" key="3">
    <source>
        <dbReference type="Proteomes" id="UP000505355"/>
    </source>
</evidence>
<keyword evidence="3" id="KW-1185">Reference proteome</keyword>
<dbReference type="Proteomes" id="UP000505355">
    <property type="component" value="Chromosome"/>
</dbReference>
<feature type="region of interest" description="Disordered" evidence="1">
    <location>
        <begin position="79"/>
        <end position="250"/>
    </location>
</feature>
<protein>
    <submittedName>
        <fullName evidence="2">Uncharacterized protein</fullName>
    </submittedName>
</protein>
<sequence>MTFEEFFKKKKISLPLLQDAEPALFAEFEHHYGQMGEKSFDHTKKYWFNQLRHRFPLPPEVKVEKLTTENPLAEQTITESLTEQATPAASVGFKPRFKATATPQSTEEKQPVEPAGEAKPTEEKPADNTPAPSVGFKPRFKASMVAKPAEEKAEDKPAIEPAAQATPAEETPKPTVGFKPRFKASMVTKPAEEKPEEKPAESLVDEASPTEEKPAGQSTSTAPVENAPKPAGLKPRFNMNKMKPKDPEAE</sequence>
<proteinExistence type="predicted"/>
<name>A0A7D4UNJ2_9SPHI</name>
<evidence type="ECO:0000313" key="2">
    <source>
        <dbReference type="EMBL" id="QKJ32041.1"/>
    </source>
</evidence>
<feature type="compositionally biased region" description="Basic and acidic residues" evidence="1">
    <location>
        <begin position="148"/>
        <end position="158"/>
    </location>
</feature>